<dbReference type="NCBIfam" id="TIGR01727">
    <property type="entry name" value="oligo_HPY"/>
    <property type="match status" value="1"/>
</dbReference>
<organism evidence="9 10">
    <name type="scientific">Halogeometricum borinquense</name>
    <dbReference type="NCBI Taxonomy" id="60847"/>
    <lineage>
        <taxon>Archaea</taxon>
        <taxon>Methanobacteriati</taxon>
        <taxon>Methanobacteriota</taxon>
        <taxon>Stenosarchaea group</taxon>
        <taxon>Halobacteria</taxon>
        <taxon>Halobacteriales</taxon>
        <taxon>Haloferacaceae</taxon>
        <taxon>Halogeometricum</taxon>
    </lineage>
</organism>
<dbReference type="SUPFAM" id="SSF52540">
    <property type="entry name" value="P-loop containing nucleoside triphosphate hydrolases"/>
    <property type="match status" value="1"/>
</dbReference>
<dbReference type="EMBL" id="CP048739">
    <property type="protein sequence ID" value="QIB76209.1"/>
    <property type="molecule type" value="Genomic_DNA"/>
</dbReference>
<keyword evidence="6" id="KW-0472">Membrane</keyword>
<dbReference type="CDD" id="cd03257">
    <property type="entry name" value="ABC_NikE_OppD_transporters"/>
    <property type="match status" value="1"/>
</dbReference>
<evidence type="ECO:0000313" key="9">
    <source>
        <dbReference type="EMBL" id="RYJ14170.1"/>
    </source>
</evidence>
<keyword evidence="5 9" id="KW-0067">ATP-binding</keyword>
<dbReference type="EMBL" id="RZHH01000002">
    <property type="protein sequence ID" value="RYJ14170.1"/>
    <property type="molecule type" value="Genomic_DNA"/>
</dbReference>
<dbReference type="InterPro" id="IPR003439">
    <property type="entry name" value="ABC_transporter-like_ATP-bd"/>
</dbReference>
<dbReference type="GO" id="GO:0005886">
    <property type="term" value="C:plasma membrane"/>
    <property type="evidence" value="ECO:0007669"/>
    <property type="project" value="UniProtKB-SubCell"/>
</dbReference>
<dbReference type="Gene3D" id="3.40.50.300">
    <property type="entry name" value="P-loop containing nucleotide triphosphate hydrolases"/>
    <property type="match status" value="1"/>
</dbReference>
<keyword evidence="3" id="KW-1003">Cell membrane</keyword>
<dbReference type="GO" id="GO:0005524">
    <property type="term" value="F:ATP binding"/>
    <property type="evidence" value="ECO:0007669"/>
    <property type="project" value="UniProtKB-KW"/>
</dbReference>
<dbReference type="InterPro" id="IPR027417">
    <property type="entry name" value="P-loop_NTPase"/>
</dbReference>
<dbReference type="OMA" id="HLHTAYR"/>
<dbReference type="Proteomes" id="UP000294028">
    <property type="component" value="Unassembled WGS sequence"/>
</dbReference>
<dbReference type="GO" id="GO:0015833">
    <property type="term" value="P:peptide transport"/>
    <property type="evidence" value="ECO:0007669"/>
    <property type="project" value="InterPro"/>
</dbReference>
<dbReference type="FunFam" id="3.40.50.300:FF:000016">
    <property type="entry name" value="Oligopeptide ABC transporter ATP-binding component"/>
    <property type="match status" value="1"/>
</dbReference>
<dbReference type="RefSeq" id="WP_006057129.1">
    <property type="nucleotide sequence ID" value="NZ_CP048739.1"/>
</dbReference>
<dbReference type="Pfam" id="PF00005">
    <property type="entry name" value="ABC_tran"/>
    <property type="match status" value="1"/>
</dbReference>
<dbReference type="GO" id="GO:0016887">
    <property type="term" value="F:ATP hydrolysis activity"/>
    <property type="evidence" value="ECO:0007669"/>
    <property type="project" value="InterPro"/>
</dbReference>
<feature type="domain" description="ABC transporter" evidence="7">
    <location>
        <begin position="4"/>
        <end position="253"/>
    </location>
</feature>
<dbReference type="InterPro" id="IPR003593">
    <property type="entry name" value="AAA+_ATPase"/>
</dbReference>
<evidence type="ECO:0000313" key="10">
    <source>
        <dbReference type="Proteomes" id="UP000294028"/>
    </source>
</evidence>
<dbReference type="SMART" id="SM00382">
    <property type="entry name" value="AAA"/>
    <property type="match status" value="1"/>
</dbReference>
<evidence type="ECO:0000256" key="6">
    <source>
        <dbReference type="ARBA" id="ARBA00023136"/>
    </source>
</evidence>
<dbReference type="AlphaFoldDB" id="A0A482T8S2"/>
<proteinExistence type="predicted"/>
<evidence type="ECO:0000313" key="11">
    <source>
        <dbReference type="Proteomes" id="UP000465846"/>
    </source>
</evidence>
<dbReference type="InterPro" id="IPR017871">
    <property type="entry name" value="ABC_transporter-like_CS"/>
</dbReference>
<sequence>MSLLEVEDLEVYYETDEGPAQAVDGVSFSLEAGENLGIVGESGCGKTTLAKALIGILPNEGYVNAGRIEFKGDDLTEMSDSERRRLKWEEISMIAQSAMNSLDPVYTIREQIVEAIETHRPGTGRVESTEIVTEMFELVGLDPDRADDYPHQFSGGMRQRAMIAMALALEPSLILADEPTTALDVIMQDQILKRISQIQDEIQSSMLVITHDVSVVAETCDRVLVMYAGKVAEEGPVEEIFNQPYHPYTIGLKRAFPNIRQPEQDLLSIKGYPPELVDPPTGCRFAARCPMATDRCREEEPKAHRINGLRSYCHYAEDIDTELRPHADRSETWNQTEAAQQAGGD</sequence>
<dbReference type="Pfam" id="PF08352">
    <property type="entry name" value="oligo_HPY"/>
    <property type="match status" value="1"/>
</dbReference>
<dbReference type="PANTHER" id="PTHR43297:SF2">
    <property type="entry name" value="DIPEPTIDE TRANSPORT ATP-BINDING PROTEIN DPPD"/>
    <property type="match status" value="1"/>
</dbReference>
<keyword evidence="4" id="KW-0547">Nucleotide-binding</keyword>
<dbReference type="InterPro" id="IPR050388">
    <property type="entry name" value="ABC_Ni/Peptide_Import"/>
</dbReference>
<keyword evidence="2" id="KW-0813">Transport</keyword>
<protein>
    <submittedName>
        <fullName evidence="9">ABC transporter ATP-binding protein</fullName>
    </submittedName>
</protein>
<gene>
    <name evidence="9" type="ORF">ELS19_09475</name>
    <name evidence="8" type="ORF">G3I44_19220</name>
</gene>
<dbReference type="PROSITE" id="PS50893">
    <property type="entry name" value="ABC_TRANSPORTER_2"/>
    <property type="match status" value="1"/>
</dbReference>
<evidence type="ECO:0000256" key="4">
    <source>
        <dbReference type="ARBA" id="ARBA00022741"/>
    </source>
</evidence>
<dbReference type="Proteomes" id="UP000465846">
    <property type="component" value="Chromosome"/>
</dbReference>
<evidence type="ECO:0000256" key="5">
    <source>
        <dbReference type="ARBA" id="ARBA00022840"/>
    </source>
</evidence>
<accession>A0A482T8S2</accession>
<evidence type="ECO:0000313" key="8">
    <source>
        <dbReference type="EMBL" id="QIB76209.1"/>
    </source>
</evidence>
<dbReference type="GeneID" id="9992151"/>
<reference evidence="9 10" key="1">
    <citation type="submission" date="2018-12" db="EMBL/GenBank/DDBJ databases">
        <title>Genome analysis provides insights into bioremediation potentialities of Halogeometricum borinquense strain N11.</title>
        <authorList>
            <person name="Najjari A."/>
            <person name="Youssef N."/>
            <person name="Fhoula I."/>
            <person name="Ben Dhia O."/>
            <person name="Mahjoubi M."/>
            <person name="Ouzari H.I."/>
            <person name="Cherif A."/>
        </authorList>
    </citation>
    <scope>NUCLEOTIDE SEQUENCE [LARGE SCALE GENOMIC DNA]</scope>
    <source>
        <strain evidence="9 10">N11</strain>
    </source>
</reference>
<reference evidence="8 11" key="2">
    <citation type="submission" date="2020-02" db="EMBL/GenBank/DDBJ databases">
        <title>Whole genome sequence of Halogeometricum borinquense strain wsp4.</title>
        <authorList>
            <person name="Verma D.K."/>
            <person name="Gopal K."/>
            <person name="Prasad E.S."/>
        </authorList>
    </citation>
    <scope>NUCLEOTIDE SEQUENCE [LARGE SCALE GENOMIC DNA]</scope>
    <source>
        <strain evidence="11">wsp4</strain>
        <strain evidence="8">Wsp4</strain>
    </source>
</reference>
<dbReference type="PANTHER" id="PTHR43297">
    <property type="entry name" value="OLIGOPEPTIDE TRANSPORT ATP-BINDING PROTEIN APPD"/>
    <property type="match status" value="1"/>
</dbReference>
<evidence type="ECO:0000256" key="3">
    <source>
        <dbReference type="ARBA" id="ARBA00022475"/>
    </source>
</evidence>
<name>A0A482T8S2_9EURY</name>
<comment type="subcellular location">
    <subcellularLocation>
        <location evidence="1">Cell membrane</location>
        <topology evidence="1">Peripheral membrane protein</topology>
    </subcellularLocation>
</comment>
<dbReference type="PROSITE" id="PS00211">
    <property type="entry name" value="ABC_TRANSPORTER_1"/>
    <property type="match status" value="1"/>
</dbReference>
<dbReference type="InterPro" id="IPR013563">
    <property type="entry name" value="Oligopep_ABC_C"/>
</dbReference>
<evidence type="ECO:0000256" key="1">
    <source>
        <dbReference type="ARBA" id="ARBA00004202"/>
    </source>
</evidence>
<evidence type="ECO:0000259" key="7">
    <source>
        <dbReference type="PROSITE" id="PS50893"/>
    </source>
</evidence>
<evidence type="ECO:0000256" key="2">
    <source>
        <dbReference type="ARBA" id="ARBA00022448"/>
    </source>
</evidence>